<accession>A0A0A2JEZ5</accession>
<evidence type="ECO:0000313" key="8">
    <source>
        <dbReference type="EMBL" id="KGO53203.1"/>
    </source>
</evidence>
<evidence type="ECO:0000313" key="9">
    <source>
        <dbReference type="Proteomes" id="UP000030143"/>
    </source>
</evidence>
<dbReference type="InterPro" id="IPR002403">
    <property type="entry name" value="Cyt_P450_E_grp-IV"/>
</dbReference>
<organism evidence="8 9">
    <name type="scientific">Penicillium expansum</name>
    <name type="common">Blue mold rot fungus</name>
    <dbReference type="NCBI Taxonomy" id="27334"/>
    <lineage>
        <taxon>Eukaryota</taxon>
        <taxon>Fungi</taxon>
        <taxon>Dikarya</taxon>
        <taxon>Ascomycota</taxon>
        <taxon>Pezizomycotina</taxon>
        <taxon>Eurotiomycetes</taxon>
        <taxon>Eurotiomycetidae</taxon>
        <taxon>Eurotiales</taxon>
        <taxon>Aspergillaceae</taxon>
        <taxon>Penicillium</taxon>
    </lineage>
</organism>
<dbReference type="HOGENOM" id="CLU_001570_14_0_1"/>
<dbReference type="VEuPathDB" id="FungiDB:PEXP_034160"/>
<gene>
    <name evidence="8" type="ORF">PEX2_058470</name>
</gene>
<evidence type="ECO:0000256" key="2">
    <source>
        <dbReference type="ARBA" id="ARBA00010617"/>
    </source>
</evidence>
<dbReference type="GO" id="GO:0005506">
    <property type="term" value="F:iron ion binding"/>
    <property type="evidence" value="ECO:0007669"/>
    <property type="project" value="InterPro"/>
</dbReference>
<comment type="cofactor">
    <cofactor evidence="1 6">
        <name>heme</name>
        <dbReference type="ChEBI" id="CHEBI:30413"/>
    </cofactor>
</comment>
<dbReference type="RefSeq" id="XP_016595842.1">
    <property type="nucleotide sequence ID" value="XM_016743120.1"/>
</dbReference>
<dbReference type="InterPro" id="IPR017972">
    <property type="entry name" value="Cyt_P450_CS"/>
</dbReference>
<sequence length="356" mass="40322">MTKVLEYEPFIDETITKFVDKLALRFVDGDNAGKVCPADEWIGFFAWDVTANYSFGQHYGFIDQEKDVSQIPWIDNILDKNPIKRIGPKHTLTGVLYTFKVVAEYQAQFAENKMSAGTVDHTLDKYVQLKETYPDMVDDNQIVKWLMLSILAGGDTSSATIRAAVYYLAKSPTAMIKLAAELKAAGISTPAPWKEIRDLQYLDAVIREALRVNPGVAMILERIVPEGGFTLPDGRYLPAGTKAGINPFVTNRDFGVFGDDADDFNPDRWLQDKDESPENFEVRLRRMKDTVDLSFGGGGRVCMGRYLAILEIKKLIASLYSSFDVSDSTVDPNHEWTYQNAWFVYQYDMPMVIRRR</sequence>
<dbReference type="GeneID" id="27678539"/>
<comment type="similarity">
    <text evidence="2 7">Belongs to the cytochrome P450 family.</text>
</comment>
<keyword evidence="9" id="KW-1185">Reference proteome</keyword>
<dbReference type="AlphaFoldDB" id="A0A0A2JEZ5"/>
<proteinExistence type="inferred from homology"/>
<feature type="binding site" description="axial binding residue" evidence="6">
    <location>
        <position position="302"/>
    </location>
    <ligand>
        <name>heme</name>
        <dbReference type="ChEBI" id="CHEBI:30413"/>
    </ligand>
    <ligandPart>
        <name>Fe</name>
        <dbReference type="ChEBI" id="CHEBI:18248"/>
    </ligandPart>
</feature>
<dbReference type="Gene3D" id="1.10.630.10">
    <property type="entry name" value="Cytochrome P450"/>
    <property type="match status" value="1"/>
</dbReference>
<dbReference type="Pfam" id="PF00067">
    <property type="entry name" value="p450"/>
    <property type="match status" value="1"/>
</dbReference>
<evidence type="ECO:0000256" key="4">
    <source>
        <dbReference type="ARBA" id="ARBA00023002"/>
    </source>
</evidence>
<dbReference type="PANTHER" id="PTHR24305:SF180">
    <property type="entry name" value="P450, PUTATIVE (EUROFUNG)-RELATED"/>
    <property type="match status" value="1"/>
</dbReference>
<dbReference type="STRING" id="27334.A0A0A2JEZ5"/>
<comment type="caution">
    <text evidence="8">The sequence shown here is derived from an EMBL/GenBank/DDBJ whole genome shotgun (WGS) entry which is preliminary data.</text>
</comment>
<dbReference type="PROSITE" id="PS00086">
    <property type="entry name" value="CYTOCHROME_P450"/>
    <property type="match status" value="1"/>
</dbReference>
<dbReference type="GO" id="GO:0020037">
    <property type="term" value="F:heme binding"/>
    <property type="evidence" value="ECO:0007669"/>
    <property type="project" value="InterPro"/>
</dbReference>
<dbReference type="SUPFAM" id="SSF48264">
    <property type="entry name" value="Cytochrome P450"/>
    <property type="match status" value="1"/>
</dbReference>
<reference evidence="8 9" key="1">
    <citation type="journal article" date="2015" name="Mol. Plant Microbe Interact.">
        <title>Genome, transcriptome, and functional analyses of Penicillium expansum provide new insights into secondary metabolism and pathogenicity.</title>
        <authorList>
            <person name="Ballester A.R."/>
            <person name="Marcet-Houben M."/>
            <person name="Levin E."/>
            <person name="Sela N."/>
            <person name="Selma-Lazaro C."/>
            <person name="Carmona L."/>
            <person name="Wisniewski M."/>
            <person name="Droby S."/>
            <person name="Gonzalez-Candelas L."/>
            <person name="Gabaldon T."/>
        </authorList>
    </citation>
    <scope>NUCLEOTIDE SEQUENCE [LARGE SCALE GENOMIC DNA]</scope>
    <source>
        <strain evidence="8 9">MD-8</strain>
    </source>
</reference>
<dbReference type="PRINTS" id="PR00385">
    <property type="entry name" value="P450"/>
</dbReference>
<evidence type="ECO:0000256" key="7">
    <source>
        <dbReference type="RuleBase" id="RU000461"/>
    </source>
</evidence>
<protein>
    <submittedName>
        <fullName evidence="8">Cytochrome P450</fullName>
    </submittedName>
</protein>
<dbReference type="InterPro" id="IPR001128">
    <property type="entry name" value="Cyt_P450"/>
</dbReference>
<dbReference type="InterPro" id="IPR050121">
    <property type="entry name" value="Cytochrome_P450_monoxygenase"/>
</dbReference>
<keyword evidence="6 7" id="KW-0349">Heme</keyword>
<dbReference type="GO" id="GO:0016705">
    <property type="term" value="F:oxidoreductase activity, acting on paired donors, with incorporation or reduction of molecular oxygen"/>
    <property type="evidence" value="ECO:0007669"/>
    <property type="project" value="InterPro"/>
</dbReference>
<name>A0A0A2JEZ5_PENEN</name>
<keyword evidence="7" id="KW-0503">Monooxygenase</keyword>
<dbReference type="GO" id="GO:0043386">
    <property type="term" value="P:mycotoxin biosynthetic process"/>
    <property type="evidence" value="ECO:0007669"/>
    <property type="project" value="UniProtKB-ARBA"/>
</dbReference>
<dbReference type="Proteomes" id="UP000030143">
    <property type="component" value="Unassembled WGS sequence"/>
</dbReference>
<dbReference type="PRINTS" id="PR00465">
    <property type="entry name" value="EP450IV"/>
</dbReference>
<dbReference type="InterPro" id="IPR036396">
    <property type="entry name" value="Cyt_P450_sf"/>
</dbReference>
<dbReference type="GO" id="GO:0004497">
    <property type="term" value="F:monooxygenase activity"/>
    <property type="evidence" value="ECO:0007669"/>
    <property type="project" value="UniProtKB-KW"/>
</dbReference>
<evidence type="ECO:0000256" key="5">
    <source>
        <dbReference type="ARBA" id="ARBA00023004"/>
    </source>
</evidence>
<keyword evidence="3 6" id="KW-0479">Metal-binding</keyword>
<keyword evidence="4 7" id="KW-0560">Oxidoreductase</keyword>
<dbReference type="EMBL" id="JQFZ01000252">
    <property type="protein sequence ID" value="KGO53203.1"/>
    <property type="molecule type" value="Genomic_DNA"/>
</dbReference>
<dbReference type="PANTHER" id="PTHR24305">
    <property type="entry name" value="CYTOCHROME P450"/>
    <property type="match status" value="1"/>
</dbReference>
<evidence type="ECO:0000256" key="1">
    <source>
        <dbReference type="ARBA" id="ARBA00001971"/>
    </source>
</evidence>
<evidence type="ECO:0000256" key="6">
    <source>
        <dbReference type="PIRSR" id="PIRSR602403-1"/>
    </source>
</evidence>
<keyword evidence="5 6" id="KW-0408">Iron</keyword>
<evidence type="ECO:0000256" key="3">
    <source>
        <dbReference type="ARBA" id="ARBA00022723"/>
    </source>
</evidence>